<dbReference type="Proteomes" id="UP000748756">
    <property type="component" value="Unassembled WGS sequence"/>
</dbReference>
<organism evidence="1 2">
    <name type="scientific">Linnemannia schmuckeri</name>
    <dbReference type="NCBI Taxonomy" id="64567"/>
    <lineage>
        <taxon>Eukaryota</taxon>
        <taxon>Fungi</taxon>
        <taxon>Fungi incertae sedis</taxon>
        <taxon>Mucoromycota</taxon>
        <taxon>Mortierellomycotina</taxon>
        <taxon>Mortierellomycetes</taxon>
        <taxon>Mortierellales</taxon>
        <taxon>Mortierellaceae</taxon>
        <taxon>Linnemannia</taxon>
    </lineage>
</organism>
<gene>
    <name evidence="1" type="ORF">BG015_003253</name>
</gene>
<sequence>MNIGNWEDEGGEFAALDLDSKIVASVYLDKGGKVVYMAQGPTVPTPYKDMLVLIEDLKDAGSTMAQFLLNKLALEGPDALEDAKNDPNMIMLLDGLFGSASGYYEERAALEAKVT</sequence>
<protein>
    <submittedName>
        <fullName evidence="1">Uncharacterized protein</fullName>
    </submittedName>
</protein>
<evidence type="ECO:0000313" key="1">
    <source>
        <dbReference type="EMBL" id="KAF9153518.1"/>
    </source>
</evidence>
<accession>A0A9P5S621</accession>
<evidence type="ECO:0000313" key="2">
    <source>
        <dbReference type="Proteomes" id="UP000748756"/>
    </source>
</evidence>
<dbReference type="AlphaFoldDB" id="A0A9P5S621"/>
<keyword evidence="2" id="KW-1185">Reference proteome</keyword>
<name>A0A9P5S621_9FUNG</name>
<proteinExistence type="predicted"/>
<dbReference type="EMBL" id="JAAAUQ010000170">
    <property type="protein sequence ID" value="KAF9153518.1"/>
    <property type="molecule type" value="Genomic_DNA"/>
</dbReference>
<reference evidence="1" key="1">
    <citation type="journal article" date="2020" name="Fungal Divers.">
        <title>Resolving the Mortierellaceae phylogeny through synthesis of multi-gene phylogenetics and phylogenomics.</title>
        <authorList>
            <person name="Vandepol N."/>
            <person name="Liber J."/>
            <person name="Desiro A."/>
            <person name="Na H."/>
            <person name="Kennedy M."/>
            <person name="Barry K."/>
            <person name="Grigoriev I.V."/>
            <person name="Miller A.N."/>
            <person name="O'Donnell K."/>
            <person name="Stajich J.E."/>
            <person name="Bonito G."/>
        </authorList>
    </citation>
    <scope>NUCLEOTIDE SEQUENCE</scope>
    <source>
        <strain evidence="1">NRRL 6426</strain>
    </source>
</reference>
<comment type="caution">
    <text evidence="1">The sequence shown here is derived from an EMBL/GenBank/DDBJ whole genome shotgun (WGS) entry which is preliminary data.</text>
</comment>
<dbReference type="OrthoDB" id="2385577at2759"/>